<dbReference type="InterPro" id="IPR006073">
    <property type="entry name" value="GTP-bd"/>
</dbReference>
<accession>A0A0R3SQJ2</accession>
<reference evidence="9" key="1">
    <citation type="submission" date="2017-02" db="UniProtKB">
        <authorList>
            <consortium name="WormBaseParasite"/>
        </authorList>
    </citation>
    <scope>IDENTIFICATION</scope>
</reference>
<evidence type="ECO:0000313" key="7">
    <source>
        <dbReference type="EMBL" id="VDL59664.1"/>
    </source>
</evidence>
<dbReference type="CDD" id="cd22534">
    <property type="entry name" value="KH-II_Era"/>
    <property type="match status" value="1"/>
</dbReference>
<evidence type="ECO:0000256" key="4">
    <source>
        <dbReference type="ARBA" id="ARBA00023134"/>
    </source>
</evidence>
<dbReference type="GO" id="GO:0043024">
    <property type="term" value="F:ribosomal small subunit binding"/>
    <property type="evidence" value="ECO:0007669"/>
    <property type="project" value="TreeGrafter"/>
</dbReference>
<dbReference type="Gene3D" id="3.40.50.300">
    <property type="entry name" value="P-loop containing nucleotide triphosphate hydrolases"/>
    <property type="match status" value="1"/>
</dbReference>
<proteinExistence type="inferred from homology"/>
<dbReference type="InterPro" id="IPR015946">
    <property type="entry name" value="KH_dom-like_a/b"/>
</dbReference>
<dbReference type="GO" id="GO:0019843">
    <property type="term" value="F:rRNA binding"/>
    <property type="evidence" value="ECO:0007669"/>
    <property type="project" value="TreeGrafter"/>
</dbReference>
<dbReference type="SUPFAM" id="SSF54814">
    <property type="entry name" value="Prokaryotic type KH domain (KH-domain type II)"/>
    <property type="match status" value="1"/>
</dbReference>
<evidence type="ECO:0000313" key="8">
    <source>
        <dbReference type="Proteomes" id="UP000274504"/>
    </source>
</evidence>
<dbReference type="SUPFAM" id="SSF52540">
    <property type="entry name" value="P-loop containing nucleoside triphosphate hydrolases"/>
    <property type="match status" value="1"/>
</dbReference>
<evidence type="ECO:0000256" key="1">
    <source>
        <dbReference type="ARBA" id="ARBA00007921"/>
    </source>
</evidence>
<dbReference type="InterPro" id="IPR027417">
    <property type="entry name" value="P-loop_NTPase"/>
</dbReference>
<dbReference type="NCBIfam" id="TIGR00231">
    <property type="entry name" value="small_GTP"/>
    <property type="match status" value="1"/>
</dbReference>
<evidence type="ECO:0000256" key="3">
    <source>
        <dbReference type="ARBA" id="ARBA00022741"/>
    </source>
</evidence>
<dbReference type="PRINTS" id="PR00326">
    <property type="entry name" value="GTP1OBG"/>
</dbReference>
<dbReference type="InterPro" id="IPR005225">
    <property type="entry name" value="Small_GTP-bd"/>
</dbReference>
<evidence type="ECO:0000313" key="9">
    <source>
        <dbReference type="WBParaSite" id="HDID_0000734801-mRNA-1"/>
    </source>
</evidence>
<organism evidence="9">
    <name type="scientific">Hymenolepis diminuta</name>
    <name type="common">Rat tapeworm</name>
    <dbReference type="NCBI Taxonomy" id="6216"/>
    <lineage>
        <taxon>Eukaryota</taxon>
        <taxon>Metazoa</taxon>
        <taxon>Spiralia</taxon>
        <taxon>Lophotrochozoa</taxon>
        <taxon>Platyhelminthes</taxon>
        <taxon>Cestoda</taxon>
        <taxon>Eucestoda</taxon>
        <taxon>Cyclophyllidea</taxon>
        <taxon>Hymenolepididae</taxon>
        <taxon>Hymenolepis</taxon>
    </lineage>
</organism>
<dbReference type="GO" id="GO:0005759">
    <property type="term" value="C:mitochondrial matrix"/>
    <property type="evidence" value="ECO:0007669"/>
    <property type="project" value="TreeGrafter"/>
</dbReference>
<dbReference type="OrthoDB" id="8954335at2759"/>
<dbReference type="InterPro" id="IPR005662">
    <property type="entry name" value="GTPase_Era-like"/>
</dbReference>
<dbReference type="AlphaFoldDB" id="A0A0R3SQJ2"/>
<evidence type="ECO:0000256" key="2">
    <source>
        <dbReference type="ARBA" id="ARBA00019149"/>
    </source>
</evidence>
<feature type="domain" description="G" evidence="6">
    <location>
        <begin position="16"/>
        <end position="138"/>
    </location>
</feature>
<sequence>MLFMPSQSPPNSHLLKIAVLGYPNAGKSSLVNMLSNWRVCAVSGKAHTTRSKQTVIFTKDNIQLAFVDLPGLVSARQVRQFKLERTFIRDPHSAIFDADLILVVVDASNKYAREALDQELLKALHFFPSKESILVLNKVDKSRGDHTRLLDITRRLTGGVVGASEVGTKLLPHLDSFANKYIERTELGEGWSKRHLSIEDIVYPLLPPEAHEAAQARLKHIEKVMALLSPSIQIESVPKLKAKSKVDQNVKYITTSANQSDTNEIPADRCVTEVEHQSIKNFFKTFKPLKDATAITESSLAANQSLNFPSIQEIEDERLEAMLEQIKAQMMLKSATKEEVALRRQQWRELGVKLQGVKHWEGFNQVFMVSAATGEGIDNLRKYLLSRAKPGQWLLSPALITDVEPTEIIRMCVWAHCLDKLPQEIPYGLLVTVDECEHVNMNQGDERVYVHVRLRCPNERAIKNVIGPQGKQVREIAGAVKDELGTLFQTTTVVKLTVEAAKPSRGSIKRLRAAKDFAEVYPNFDNSAQPQRAIDTVEL</sequence>
<dbReference type="PANTHER" id="PTHR42698:SF1">
    <property type="entry name" value="GTPASE ERA, MITOCHONDRIAL"/>
    <property type="match status" value="1"/>
</dbReference>
<comment type="similarity">
    <text evidence="1">Belongs to the TRAFAC class TrmE-Era-EngA-EngB-Septin-like GTPase superfamily. Era GTPase family.</text>
</comment>
<reference evidence="7 8" key="2">
    <citation type="submission" date="2018-11" db="EMBL/GenBank/DDBJ databases">
        <authorList>
            <consortium name="Pathogen Informatics"/>
        </authorList>
    </citation>
    <scope>NUCLEOTIDE SEQUENCE [LARGE SCALE GENOMIC DNA]</scope>
</reference>
<evidence type="ECO:0000259" key="6">
    <source>
        <dbReference type="Pfam" id="PF01926"/>
    </source>
</evidence>
<dbReference type="GO" id="GO:0005525">
    <property type="term" value="F:GTP binding"/>
    <property type="evidence" value="ECO:0007669"/>
    <property type="project" value="UniProtKB-KW"/>
</dbReference>
<dbReference type="FunFam" id="3.40.50.300:FF:002220">
    <property type="entry name" value="GTPase Era, mitochondrial"/>
    <property type="match status" value="1"/>
</dbReference>
<evidence type="ECO:0000256" key="5">
    <source>
        <dbReference type="ARBA" id="ARBA00030975"/>
    </source>
</evidence>
<dbReference type="Gene3D" id="3.30.300.20">
    <property type="match status" value="1"/>
</dbReference>
<dbReference type="STRING" id="6216.A0A0R3SQJ2"/>
<dbReference type="EMBL" id="UYSG01010927">
    <property type="protein sequence ID" value="VDL59664.1"/>
    <property type="molecule type" value="Genomic_DNA"/>
</dbReference>
<dbReference type="InterPro" id="IPR009019">
    <property type="entry name" value="KH_sf_prok-type"/>
</dbReference>
<keyword evidence="3" id="KW-0547">Nucleotide-binding</keyword>
<gene>
    <name evidence="7" type="ORF">HDID_LOCUS7346</name>
</gene>
<dbReference type="Proteomes" id="UP000274504">
    <property type="component" value="Unassembled WGS sequence"/>
</dbReference>
<name>A0A0R3SQJ2_HYMDI</name>
<dbReference type="PANTHER" id="PTHR42698">
    <property type="entry name" value="GTPASE ERA"/>
    <property type="match status" value="1"/>
</dbReference>
<dbReference type="WBParaSite" id="HDID_0000734801-mRNA-1">
    <property type="protein sequence ID" value="HDID_0000734801-mRNA-1"/>
    <property type="gene ID" value="HDID_0000734801"/>
</dbReference>
<dbReference type="GO" id="GO:0000028">
    <property type="term" value="P:ribosomal small subunit assembly"/>
    <property type="evidence" value="ECO:0007669"/>
    <property type="project" value="TreeGrafter"/>
</dbReference>
<dbReference type="Pfam" id="PF01926">
    <property type="entry name" value="MMR_HSR1"/>
    <property type="match status" value="1"/>
</dbReference>
<keyword evidence="4" id="KW-0342">GTP-binding</keyword>
<protein>
    <recommendedName>
        <fullName evidence="2">GTPase Era, mitochondrial</fullName>
    </recommendedName>
    <alternativeName>
        <fullName evidence="5">ERA-like protein 1</fullName>
    </alternativeName>
</protein>